<name>A0A2B7XCH3_9EURO</name>
<dbReference type="OrthoDB" id="4178556at2759"/>
<proteinExistence type="predicted"/>
<dbReference type="AlphaFoldDB" id="A0A2B7XCH3"/>
<dbReference type="EMBL" id="PDNC01000020">
    <property type="protein sequence ID" value="PGH06619.1"/>
    <property type="molecule type" value="Genomic_DNA"/>
</dbReference>
<gene>
    <name evidence="2" type="ORF">GX51_02246</name>
</gene>
<sequence length="295" mass="34721">MYGMSTPTRGPVNRFNIHNVWGPPLSLANKKLMANPHPRDYSIPSYRDPTPSTPPTPKTQCYPHPLYPLEYWRAWADAKRGGYIHLMRSESGKTDVDDRRSSIDDVYYWKCETKFWMSKSRFKEGRRRKISEANYWRCEADFWRTACAANENQASRESIQDAEYWKCESRFWKSTCPRAHEDTRYDGIDDPNYWECENRLYENLLRVLTNADEPGYHQALLRERGYDYDYDSPNQSPKTPPRRSARLINLKQKAAVNSSTSRSELHASTNASSTKKRKIEDQATNNNHRKRKFAR</sequence>
<dbReference type="STRING" id="2060905.A0A2B7XCH3"/>
<comment type="caution">
    <text evidence="2">The sequence shown here is derived from an EMBL/GenBank/DDBJ whole genome shotgun (WGS) entry which is preliminary data.</text>
</comment>
<evidence type="ECO:0000313" key="3">
    <source>
        <dbReference type="Proteomes" id="UP000224080"/>
    </source>
</evidence>
<evidence type="ECO:0000256" key="1">
    <source>
        <dbReference type="SAM" id="MobiDB-lite"/>
    </source>
</evidence>
<reference evidence="2 3" key="1">
    <citation type="submission" date="2017-10" db="EMBL/GenBank/DDBJ databases">
        <title>Comparative genomics in systemic dimorphic fungi from Ajellomycetaceae.</title>
        <authorList>
            <person name="Munoz J.F."/>
            <person name="Mcewen J.G."/>
            <person name="Clay O.K."/>
            <person name="Cuomo C.A."/>
        </authorList>
    </citation>
    <scope>NUCLEOTIDE SEQUENCE [LARGE SCALE GENOMIC DNA]</scope>
    <source>
        <strain evidence="2 3">UAMH130</strain>
    </source>
</reference>
<accession>A0A2B7XCH3</accession>
<feature type="region of interest" description="Disordered" evidence="1">
    <location>
        <begin position="253"/>
        <end position="295"/>
    </location>
</feature>
<evidence type="ECO:0000313" key="2">
    <source>
        <dbReference type="EMBL" id="PGH06619.1"/>
    </source>
</evidence>
<feature type="region of interest" description="Disordered" evidence="1">
    <location>
        <begin position="39"/>
        <end position="59"/>
    </location>
</feature>
<protein>
    <submittedName>
        <fullName evidence="2">Uncharacterized protein</fullName>
    </submittedName>
</protein>
<dbReference type="Proteomes" id="UP000224080">
    <property type="component" value="Unassembled WGS sequence"/>
</dbReference>
<keyword evidence="3" id="KW-1185">Reference proteome</keyword>
<feature type="compositionally biased region" description="Polar residues" evidence="1">
    <location>
        <begin position="255"/>
        <end position="273"/>
    </location>
</feature>
<organism evidence="2 3">
    <name type="scientific">Blastomyces parvus</name>
    <dbReference type="NCBI Taxonomy" id="2060905"/>
    <lineage>
        <taxon>Eukaryota</taxon>
        <taxon>Fungi</taxon>
        <taxon>Dikarya</taxon>
        <taxon>Ascomycota</taxon>
        <taxon>Pezizomycotina</taxon>
        <taxon>Eurotiomycetes</taxon>
        <taxon>Eurotiomycetidae</taxon>
        <taxon>Onygenales</taxon>
        <taxon>Ajellomycetaceae</taxon>
        <taxon>Blastomyces</taxon>
    </lineage>
</organism>